<evidence type="ECO:0000256" key="3">
    <source>
        <dbReference type="ARBA" id="ARBA00022692"/>
    </source>
</evidence>
<gene>
    <name evidence="8" type="ORF">ENX68_01855</name>
</gene>
<feature type="domain" description="VTT" evidence="7">
    <location>
        <begin position="68"/>
        <end position="184"/>
    </location>
</feature>
<comment type="similarity">
    <text evidence="6">Belongs to the TVP38/TMEM64 family.</text>
</comment>
<dbReference type="GO" id="GO:0005886">
    <property type="term" value="C:plasma membrane"/>
    <property type="evidence" value="ECO:0007669"/>
    <property type="project" value="UniProtKB-SubCell"/>
</dbReference>
<accession>A0A7V3RGG9</accession>
<dbReference type="InterPro" id="IPR015414">
    <property type="entry name" value="TMEM64"/>
</dbReference>
<keyword evidence="3 6" id="KW-0812">Transmembrane</keyword>
<reference evidence="8" key="1">
    <citation type="journal article" date="2020" name="mSystems">
        <title>Genome- and Community-Level Interaction Insights into Carbon Utilization and Element Cycling Functions of Hydrothermarchaeota in Hydrothermal Sediment.</title>
        <authorList>
            <person name="Zhou Z."/>
            <person name="Liu Y."/>
            <person name="Xu W."/>
            <person name="Pan J."/>
            <person name="Luo Z.H."/>
            <person name="Li M."/>
        </authorList>
    </citation>
    <scope>NUCLEOTIDE SEQUENCE [LARGE SCALE GENOMIC DNA]</scope>
    <source>
        <strain evidence="8">SpSt-961</strain>
    </source>
</reference>
<comment type="subcellular location">
    <subcellularLocation>
        <location evidence="1 6">Cell membrane</location>
        <topology evidence="1 6">Multi-pass membrane protein</topology>
    </subcellularLocation>
</comment>
<dbReference type="AlphaFoldDB" id="A0A7V3RGG9"/>
<keyword evidence="4 6" id="KW-1133">Transmembrane helix</keyword>
<sequence>MTRKQILGVISTLVIIAVIILISIIFVSNFKSIINDPVVVRETIQRYGIMAYLVYFLLYIFQIFFAPIPGQILNIVSGMLFGAFKGFLISWLAVIIGGSLAMLVSRFFGKRIINLFLEENAINFEREITRRGLPLILFLALFPNPVGDGLFYLAGLTTLPLKILIFVIALCRIPGILIYVIAGDKTLSLGLKGWLIGGLGSLLAIIFYLIFNRKIERLFECYIKENF</sequence>
<organism evidence="8">
    <name type="scientific">candidate division WOR-3 bacterium</name>
    <dbReference type="NCBI Taxonomy" id="2052148"/>
    <lineage>
        <taxon>Bacteria</taxon>
        <taxon>Bacteria division WOR-3</taxon>
    </lineage>
</organism>
<dbReference type="Pfam" id="PF09335">
    <property type="entry name" value="VTT_dom"/>
    <property type="match status" value="1"/>
</dbReference>
<dbReference type="PANTHER" id="PTHR12677">
    <property type="entry name" value="GOLGI APPARATUS MEMBRANE PROTEIN TVP38-RELATED"/>
    <property type="match status" value="1"/>
</dbReference>
<comment type="caution">
    <text evidence="8">The sequence shown here is derived from an EMBL/GenBank/DDBJ whole genome shotgun (WGS) entry which is preliminary data.</text>
</comment>
<evidence type="ECO:0000313" key="8">
    <source>
        <dbReference type="EMBL" id="HGE77730.1"/>
    </source>
</evidence>
<proteinExistence type="inferred from homology"/>
<evidence type="ECO:0000259" key="7">
    <source>
        <dbReference type="Pfam" id="PF09335"/>
    </source>
</evidence>
<keyword evidence="2 6" id="KW-1003">Cell membrane</keyword>
<name>A0A7V3RGG9_UNCW3</name>
<keyword evidence="5 6" id="KW-0472">Membrane</keyword>
<evidence type="ECO:0000256" key="2">
    <source>
        <dbReference type="ARBA" id="ARBA00022475"/>
    </source>
</evidence>
<feature type="transmembrane region" description="Helical" evidence="6">
    <location>
        <begin position="49"/>
        <end position="68"/>
    </location>
</feature>
<evidence type="ECO:0000256" key="4">
    <source>
        <dbReference type="ARBA" id="ARBA00022989"/>
    </source>
</evidence>
<feature type="transmembrane region" description="Helical" evidence="6">
    <location>
        <begin position="6"/>
        <end position="28"/>
    </location>
</feature>
<protein>
    <recommendedName>
        <fullName evidence="6">TVP38/TMEM64 family membrane protein</fullName>
    </recommendedName>
</protein>
<evidence type="ECO:0000256" key="5">
    <source>
        <dbReference type="ARBA" id="ARBA00023136"/>
    </source>
</evidence>
<evidence type="ECO:0000256" key="1">
    <source>
        <dbReference type="ARBA" id="ARBA00004651"/>
    </source>
</evidence>
<feature type="transmembrane region" description="Helical" evidence="6">
    <location>
        <begin position="161"/>
        <end position="182"/>
    </location>
</feature>
<dbReference type="EMBL" id="DTOZ01000050">
    <property type="protein sequence ID" value="HGE77730.1"/>
    <property type="molecule type" value="Genomic_DNA"/>
</dbReference>
<evidence type="ECO:0000256" key="6">
    <source>
        <dbReference type="RuleBase" id="RU366058"/>
    </source>
</evidence>
<dbReference type="PANTHER" id="PTHR12677:SF59">
    <property type="entry name" value="GOLGI APPARATUS MEMBRANE PROTEIN TVP38-RELATED"/>
    <property type="match status" value="1"/>
</dbReference>
<dbReference type="InterPro" id="IPR032816">
    <property type="entry name" value="VTT_dom"/>
</dbReference>
<feature type="transmembrane region" description="Helical" evidence="6">
    <location>
        <begin position="88"/>
        <end position="108"/>
    </location>
</feature>
<feature type="transmembrane region" description="Helical" evidence="6">
    <location>
        <begin position="194"/>
        <end position="211"/>
    </location>
</feature>
<feature type="transmembrane region" description="Helical" evidence="6">
    <location>
        <begin position="135"/>
        <end position="155"/>
    </location>
</feature>